<comment type="pathway">
    <text evidence="9">Amino-acid biosynthesis; L-lysine biosynthesis via AAA pathway; L-lysine from L-alpha-aminoadipate (Thermus route): step 5/5.</text>
</comment>
<feature type="binding site" evidence="9">
    <location>
        <position position="119"/>
    </location>
    <ligand>
        <name>Zn(2+)</name>
        <dbReference type="ChEBI" id="CHEBI:29105"/>
        <label>2</label>
    </ligand>
</feature>
<feature type="active site" evidence="9">
    <location>
        <position position="68"/>
    </location>
</feature>
<dbReference type="STRING" id="940295.EYM_06525"/>
<protein>
    <recommendedName>
        <fullName evidence="9">Putative [LysW]-lysine/[LysW]-ornithine hydrolase</fullName>
        <ecNumber evidence="9">3.5.1.130</ecNumber>
        <ecNumber evidence="9">3.5.1.132</ecNumber>
    </recommendedName>
</protein>
<dbReference type="EC" id="3.5.1.130" evidence="9"/>
<evidence type="ECO:0000313" key="11">
    <source>
        <dbReference type="EMBL" id="ALU12694.1"/>
    </source>
</evidence>
<comment type="catalytic activity">
    <reaction evidence="9">
        <text>[amino-group carrier protein]-C-terminal-gamma-(L-ornithyl)-L-glutamate + H2O = [amino-group carrier protein]-C-terminal-L-glutamate + L-ornithine</text>
        <dbReference type="Rhea" id="RHEA:52676"/>
        <dbReference type="Rhea" id="RHEA-COMP:9693"/>
        <dbReference type="Rhea" id="RHEA-COMP:13328"/>
        <dbReference type="ChEBI" id="CHEBI:15377"/>
        <dbReference type="ChEBI" id="CHEBI:46911"/>
        <dbReference type="ChEBI" id="CHEBI:78525"/>
        <dbReference type="ChEBI" id="CHEBI:136763"/>
        <dbReference type="EC" id="3.5.1.132"/>
    </reaction>
</comment>
<comment type="similarity">
    <text evidence="9">Belongs to the peptidase M20A family. LysK subfamily.</text>
</comment>
<dbReference type="GO" id="GO:0005737">
    <property type="term" value="C:cytoplasm"/>
    <property type="evidence" value="ECO:0007669"/>
    <property type="project" value="UniProtKB-SubCell"/>
</dbReference>
<dbReference type="KEGG" id="iis:EYM_06525"/>
<feature type="binding site" evidence="9">
    <location>
        <position position="308"/>
    </location>
    <ligand>
        <name>Zn(2+)</name>
        <dbReference type="ChEBI" id="CHEBI:29105"/>
        <label>2</label>
    </ligand>
</feature>
<dbReference type="Gene3D" id="3.40.630.10">
    <property type="entry name" value="Zn peptidases"/>
    <property type="match status" value="1"/>
</dbReference>
<dbReference type="GO" id="GO:0008270">
    <property type="term" value="F:zinc ion binding"/>
    <property type="evidence" value="ECO:0007669"/>
    <property type="project" value="UniProtKB-UniRule"/>
</dbReference>
<dbReference type="GO" id="GO:0042450">
    <property type="term" value="P:L-arginine biosynthetic process via ornithine"/>
    <property type="evidence" value="ECO:0007669"/>
    <property type="project" value="UniProtKB-UniRule"/>
</dbReference>
<dbReference type="InterPro" id="IPR010175">
    <property type="entry name" value="LysK"/>
</dbReference>
<comment type="catalytic activity">
    <reaction evidence="9">
        <text>[amino-group carrier protein]-C-terminal-gamma-(L-lysyl)-L-glutamate + H2O = [amino-group carrier protein]-C-terminal-L-glutamate + L-lysine</text>
        <dbReference type="Rhea" id="RHEA:48684"/>
        <dbReference type="Rhea" id="RHEA-COMP:9693"/>
        <dbReference type="Rhea" id="RHEA-COMP:9715"/>
        <dbReference type="ChEBI" id="CHEBI:15377"/>
        <dbReference type="ChEBI" id="CHEBI:32551"/>
        <dbReference type="ChEBI" id="CHEBI:78525"/>
        <dbReference type="ChEBI" id="CHEBI:78526"/>
        <dbReference type="EC" id="3.5.1.130"/>
    </reaction>
</comment>
<dbReference type="InterPro" id="IPR011650">
    <property type="entry name" value="Peptidase_M20_dimer"/>
</dbReference>
<evidence type="ECO:0000256" key="1">
    <source>
        <dbReference type="ARBA" id="ARBA00022490"/>
    </source>
</evidence>
<evidence type="ECO:0000256" key="8">
    <source>
        <dbReference type="ARBA" id="ARBA00023285"/>
    </source>
</evidence>
<dbReference type="Gene3D" id="3.30.70.360">
    <property type="match status" value="1"/>
</dbReference>
<evidence type="ECO:0000256" key="5">
    <source>
        <dbReference type="ARBA" id="ARBA00022801"/>
    </source>
</evidence>
<dbReference type="UniPathway" id="UPA00068"/>
<dbReference type="NCBIfam" id="TIGR01902">
    <property type="entry name" value="dapE-lys-deAc"/>
    <property type="match status" value="1"/>
</dbReference>
<keyword evidence="5 9" id="KW-0378">Hydrolase</keyword>
<dbReference type="InterPro" id="IPR001261">
    <property type="entry name" value="ArgE/DapE_CS"/>
</dbReference>
<dbReference type="AlphaFoldDB" id="A0A0U3FLJ6"/>
<dbReference type="EMBL" id="CP006867">
    <property type="protein sequence ID" value="ALU12694.1"/>
    <property type="molecule type" value="Genomic_DNA"/>
</dbReference>
<dbReference type="RefSeq" id="WP_075050214.1">
    <property type="nucleotide sequence ID" value="NZ_CP006867.1"/>
</dbReference>
<comment type="cofactor">
    <cofactor evidence="9">
        <name>Zn(2+)</name>
        <dbReference type="ChEBI" id="CHEBI:29105"/>
    </cofactor>
    <cofactor evidence="9">
        <name>Co(2+)</name>
        <dbReference type="ChEBI" id="CHEBI:48828"/>
    </cofactor>
    <text evidence="9">Binds 2 Zn(2+) or Co(2+) ions per subunit.</text>
</comment>
<dbReference type="GeneID" id="30680679"/>
<evidence type="ECO:0000259" key="10">
    <source>
        <dbReference type="Pfam" id="PF07687"/>
    </source>
</evidence>
<evidence type="ECO:0000256" key="9">
    <source>
        <dbReference type="HAMAP-Rule" id="MF_01120"/>
    </source>
</evidence>
<dbReference type="Pfam" id="PF07687">
    <property type="entry name" value="M20_dimer"/>
    <property type="match status" value="1"/>
</dbReference>
<keyword evidence="3 9" id="KW-0028">Amino-acid biosynthesis</keyword>
<feature type="binding site" evidence="9">
    <location>
        <position position="66"/>
    </location>
    <ligand>
        <name>Zn(2+)</name>
        <dbReference type="ChEBI" id="CHEBI:29105"/>
        <label>1</label>
    </ligand>
</feature>
<dbReference type="Pfam" id="PF01546">
    <property type="entry name" value="Peptidase_M20"/>
    <property type="match status" value="1"/>
</dbReference>
<dbReference type="GO" id="GO:0016811">
    <property type="term" value="F:hydrolase activity, acting on carbon-nitrogen (but not peptide) bonds, in linear amides"/>
    <property type="evidence" value="ECO:0007669"/>
    <property type="project" value="UniProtKB-UniRule"/>
</dbReference>
<dbReference type="SUPFAM" id="SSF53187">
    <property type="entry name" value="Zn-dependent exopeptidases"/>
    <property type="match status" value="1"/>
</dbReference>
<comment type="subcellular location">
    <subcellularLocation>
        <location evidence="9">Cytoplasm</location>
    </subcellularLocation>
</comment>
<name>A0A0U3FLJ6_9CREN</name>
<keyword evidence="8 9" id="KW-0170">Cobalt</keyword>
<dbReference type="OrthoDB" id="133929at2157"/>
<feature type="binding site" evidence="9">
    <location>
        <position position="90"/>
    </location>
    <ligand>
        <name>Zn(2+)</name>
        <dbReference type="ChEBI" id="CHEBI:29105"/>
        <label>2</label>
    </ligand>
</feature>
<dbReference type="PANTHER" id="PTHR43808:SF28">
    <property type="entry name" value="[LYSW]-LYSINE_[LYSW]-ORNITHINE HYDROLASE"/>
    <property type="match status" value="1"/>
</dbReference>
<evidence type="ECO:0000256" key="3">
    <source>
        <dbReference type="ARBA" id="ARBA00022605"/>
    </source>
</evidence>
<accession>A0A0U3FLJ6</accession>
<keyword evidence="4 9" id="KW-0479">Metal-binding</keyword>
<dbReference type="Proteomes" id="UP000060778">
    <property type="component" value="Chromosome"/>
</dbReference>
<evidence type="ECO:0000256" key="2">
    <source>
        <dbReference type="ARBA" id="ARBA00022571"/>
    </source>
</evidence>
<dbReference type="HAMAP" id="MF_01120">
    <property type="entry name" value="LysK"/>
    <property type="match status" value="1"/>
</dbReference>
<dbReference type="GO" id="GO:0050897">
    <property type="term" value="F:cobalt ion binding"/>
    <property type="evidence" value="ECO:0007669"/>
    <property type="project" value="UniProtKB-UniRule"/>
</dbReference>
<proteinExistence type="inferred from homology"/>
<dbReference type="UniPathway" id="UPA00033">
    <property type="reaction ID" value="UER00039"/>
</dbReference>
<keyword evidence="6 9" id="KW-0862">Zinc</keyword>
<comment type="pathway">
    <text evidence="9">Amino-acid biosynthesis; L-arginine biosynthesis.</text>
</comment>
<keyword evidence="2 9" id="KW-0055">Arginine biosynthesis</keyword>
<dbReference type="SUPFAM" id="SSF55031">
    <property type="entry name" value="Bacterial exopeptidase dimerisation domain"/>
    <property type="match status" value="1"/>
</dbReference>
<sequence>MKELQTLFKLVSVYSPSGNEEEVRETLKEVIEEVTGGTVEVWEDGAGNVLASPSKKPQYEVALISHMDTVPGFPQPKIVGDKVYGRGAVDAKGPLNAMIWALAKIGEGPILLGAMVREETDSYGAKYLKENGPKARYVIIGEPSNNTNVIIGYRGYAWLKVECKAKGGHASSPEVGESAVDKLIELYLKAKENLQPATVSLTTIVSKNAFNVLPKEVVAQFDVRYPKGVELESILKAFEPCDVELVDGLPPAEVKPSSPVPRALARAILKSGKRARYAKKRGTSDMNVLAEVSESIAAYGPGKSELSHTDGEVMSLEEIKHAIEVYERAVRELLS</sequence>
<feature type="binding site" evidence="9">
    <location>
        <position position="90"/>
    </location>
    <ligand>
        <name>Zn(2+)</name>
        <dbReference type="ChEBI" id="CHEBI:29105"/>
        <label>1</label>
    </ligand>
</feature>
<dbReference type="PATRIC" id="fig|940295.4.peg.1264"/>
<evidence type="ECO:0000256" key="7">
    <source>
        <dbReference type="ARBA" id="ARBA00023154"/>
    </source>
</evidence>
<keyword evidence="1 9" id="KW-0963">Cytoplasm</keyword>
<gene>
    <name evidence="9" type="primary">lysK</name>
    <name evidence="11" type="ORF">EYM_06525</name>
</gene>
<dbReference type="InterPro" id="IPR036264">
    <property type="entry name" value="Bact_exopeptidase_dim_dom"/>
</dbReference>
<dbReference type="GO" id="GO:0019878">
    <property type="term" value="P:lysine biosynthetic process via aminoadipic acid"/>
    <property type="evidence" value="ECO:0007669"/>
    <property type="project" value="UniProtKB-UniRule"/>
</dbReference>
<dbReference type="InterPro" id="IPR050072">
    <property type="entry name" value="Peptidase_M20A"/>
</dbReference>
<keyword evidence="7 9" id="KW-0457">Lysine biosynthesis</keyword>
<evidence type="ECO:0000256" key="4">
    <source>
        <dbReference type="ARBA" id="ARBA00022723"/>
    </source>
</evidence>
<reference evidence="11 12" key="1">
    <citation type="submission" date="2013-11" db="EMBL/GenBank/DDBJ databases">
        <title>Comparative genomics of Ignicoccus.</title>
        <authorList>
            <person name="Podar M."/>
        </authorList>
    </citation>
    <scope>NUCLEOTIDE SEQUENCE [LARGE SCALE GENOMIC DNA]</scope>
    <source>
        <strain evidence="11 12">DSM 13165</strain>
    </source>
</reference>
<evidence type="ECO:0000256" key="6">
    <source>
        <dbReference type="ARBA" id="ARBA00022833"/>
    </source>
</evidence>
<organism evidence="11 12">
    <name type="scientific">Ignicoccus islandicus DSM 13165</name>
    <dbReference type="NCBI Taxonomy" id="940295"/>
    <lineage>
        <taxon>Archaea</taxon>
        <taxon>Thermoproteota</taxon>
        <taxon>Thermoprotei</taxon>
        <taxon>Desulfurococcales</taxon>
        <taxon>Desulfurococcaceae</taxon>
        <taxon>Ignicoccus</taxon>
    </lineage>
</organism>
<comment type="function">
    <text evidence="9">Catalyzes the release of L-lysine from [LysW]-gamma-L-lysine and the release of L-ornithine from [LysW]-L-ornithine.</text>
</comment>
<feature type="binding site" evidence="9">
    <location>
        <position position="142"/>
    </location>
    <ligand>
        <name>Zn(2+)</name>
        <dbReference type="ChEBI" id="CHEBI:29105"/>
        <label>1</label>
    </ligand>
</feature>
<dbReference type="PROSITE" id="PS00758">
    <property type="entry name" value="ARGE_DAPE_CPG2_1"/>
    <property type="match status" value="1"/>
</dbReference>
<dbReference type="InterPro" id="IPR002933">
    <property type="entry name" value="Peptidase_M20"/>
</dbReference>
<feature type="active site" description="Proton acceptor" evidence="9">
    <location>
        <position position="118"/>
    </location>
</feature>
<evidence type="ECO:0000313" key="12">
    <source>
        <dbReference type="Proteomes" id="UP000060778"/>
    </source>
</evidence>
<feature type="domain" description="Peptidase M20 dimerisation" evidence="10">
    <location>
        <begin position="152"/>
        <end position="239"/>
    </location>
</feature>
<keyword evidence="12" id="KW-1185">Reference proteome</keyword>
<dbReference type="PANTHER" id="PTHR43808">
    <property type="entry name" value="ACETYLORNITHINE DEACETYLASE"/>
    <property type="match status" value="1"/>
</dbReference>
<dbReference type="EC" id="3.5.1.132" evidence="9"/>